<dbReference type="AlphaFoldDB" id="A0AAV9HMY9"/>
<dbReference type="PANTHER" id="PTHR13947:SF37">
    <property type="entry name" value="LD18367P"/>
    <property type="match status" value="1"/>
</dbReference>
<protein>
    <recommendedName>
        <fullName evidence="2">N-acetyltransferase domain-containing protein</fullName>
    </recommendedName>
</protein>
<reference evidence="3" key="2">
    <citation type="submission" date="2023-06" db="EMBL/GenBank/DDBJ databases">
        <authorList>
            <consortium name="Lawrence Berkeley National Laboratory"/>
            <person name="Mondo S.J."/>
            <person name="Hensen N."/>
            <person name="Bonometti L."/>
            <person name="Westerberg I."/>
            <person name="Brannstrom I.O."/>
            <person name="Guillou S."/>
            <person name="Cros-Aarteil S."/>
            <person name="Calhoun S."/>
            <person name="Haridas S."/>
            <person name="Kuo A."/>
            <person name="Pangilinan J."/>
            <person name="Riley R."/>
            <person name="Labutti K."/>
            <person name="Andreopoulos B."/>
            <person name="Lipzen A."/>
            <person name="Chen C."/>
            <person name="Yanf M."/>
            <person name="Daum C."/>
            <person name="Ng V."/>
            <person name="Clum A."/>
            <person name="Steindorff A."/>
            <person name="Ohm R."/>
            <person name="Martin F."/>
            <person name="Silar P."/>
            <person name="Natvig D."/>
            <person name="Lalanne C."/>
            <person name="Gautier V."/>
            <person name="Ament-Velasquez S.L."/>
            <person name="Kruys A."/>
            <person name="Hutchinson M.I."/>
            <person name="Powell A.J."/>
            <person name="Barry K."/>
            <person name="Miller A.N."/>
            <person name="Grigoriev I.V."/>
            <person name="Debuchy R."/>
            <person name="Gladieux P."/>
            <person name="Thoren M.H."/>
            <person name="Johannesson H."/>
        </authorList>
    </citation>
    <scope>NUCLEOTIDE SEQUENCE</scope>
    <source>
        <strain evidence="3">PSN324</strain>
    </source>
</reference>
<name>A0AAV9HMY9_9PEZI</name>
<dbReference type="InterPro" id="IPR036388">
    <property type="entry name" value="WH-like_DNA-bd_sf"/>
</dbReference>
<dbReference type="InterPro" id="IPR000182">
    <property type="entry name" value="GNAT_dom"/>
</dbReference>
<evidence type="ECO:0000313" key="3">
    <source>
        <dbReference type="EMBL" id="KAK4461360.1"/>
    </source>
</evidence>
<dbReference type="GO" id="GO:0008080">
    <property type="term" value="F:N-acetyltransferase activity"/>
    <property type="evidence" value="ECO:0007669"/>
    <property type="project" value="InterPro"/>
</dbReference>
<sequence length="360" mass="39344">METPTADYLDLIDPLRDASRKLVREWGFLRPTVAGAGLSQAAAHCLIEMGDYGRRDFPDLLDLLKVTRSQLGTILAELLSVGHIRPDDPQGAADERRETYYSLTPAGRRVLAAINTYVHNQVYSALAEAPPGTGPDIASAFRLYASALEKIRASSTSVPVASPALTPCASPVLSSSPFPIPRASVPELNIVPGYLPGILARTLEMHMDYYAPIYGWGAPFEAGFGHSLKTLIERLDQPVNHAWSAVLKTPDSPKPRIVGTIFVNGESCGVGVAKLRAFIVDSEVRSLGAGRKLFNAAMDFIRSVGFTECRLETFRALTVARKLYEGEGFKVVRKYWPEGYTKGVQEMEYVWHPSSSSTTL</sequence>
<keyword evidence="1" id="KW-0808">Transferase</keyword>
<dbReference type="InterPro" id="IPR036390">
    <property type="entry name" value="WH_DNA-bd_sf"/>
</dbReference>
<evidence type="ECO:0000256" key="1">
    <source>
        <dbReference type="ARBA" id="ARBA00022679"/>
    </source>
</evidence>
<dbReference type="SUPFAM" id="SSF46785">
    <property type="entry name" value="Winged helix' DNA-binding domain"/>
    <property type="match status" value="1"/>
</dbReference>
<accession>A0AAV9HMY9</accession>
<comment type="caution">
    <text evidence="3">The sequence shown here is derived from an EMBL/GenBank/DDBJ whole genome shotgun (WGS) entry which is preliminary data.</text>
</comment>
<dbReference type="Gene3D" id="3.40.630.30">
    <property type="match status" value="1"/>
</dbReference>
<dbReference type="PROSITE" id="PS51186">
    <property type="entry name" value="GNAT"/>
    <property type="match status" value="1"/>
</dbReference>
<reference evidence="3" key="1">
    <citation type="journal article" date="2023" name="Mol. Phylogenet. Evol.">
        <title>Genome-scale phylogeny and comparative genomics of the fungal order Sordariales.</title>
        <authorList>
            <person name="Hensen N."/>
            <person name="Bonometti L."/>
            <person name="Westerberg I."/>
            <person name="Brannstrom I.O."/>
            <person name="Guillou S."/>
            <person name="Cros-Aarteil S."/>
            <person name="Calhoun S."/>
            <person name="Haridas S."/>
            <person name="Kuo A."/>
            <person name="Mondo S."/>
            <person name="Pangilinan J."/>
            <person name="Riley R."/>
            <person name="LaButti K."/>
            <person name="Andreopoulos B."/>
            <person name="Lipzen A."/>
            <person name="Chen C."/>
            <person name="Yan M."/>
            <person name="Daum C."/>
            <person name="Ng V."/>
            <person name="Clum A."/>
            <person name="Steindorff A."/>
            <person name="Ohm R.A."/>
            <person name="Martin F."/>
            <person name="Silar P."/>
            <person name="Natvig D.O."/>
            <person name="Lalanne C."/>
            <person name="Gautier V."/>
            <person name="Ament-Velasquez S.L."/>
            <person name="Kruys A."/>
            <person name="Hutchinson M.I."/>
            <person name="Powell A.J."/>
            <person name="Barry K."/>
            <person name="Miller A.N."/>
            <person name="Grigoriev I.V."/>
            <person name="Debuchy R."/>
            <person name="Gladieux P."/>
            <person name="Hiltunen Thoren M."/>
            <person name="Johannesson H."/>
        </authorList>
    </citation>
    <scope>NUCLEOTIDE SEQUENCE</scope>
    <source>
        <strain evidence="3">PSN324</strain>
    </source>
</reference>
<proteinExistence type="predicted"/>
<keyword evidence="4" id="KW-1185">Reference proteome</keyword>
<dbReference type="SUPFAM" id="SSF55729">
    <property type="entry name" value="Acyl-CoA N-acyltransferases (Nat)"/>
    <property type="match status" value="1"/>
</dbReference>
<feature type="domain" description="N-acetyltransferase" evidence="2">
    <location>
        <begin position="198"/>
        <end position="352"/>
    </location>
</feature>
<evidence type="ECO:0000259" key="2">
    <source>
        <dbReference type="PROSITE" id="PS51186"/>
    </source>
</evidence>
<dbReference type="InterPro" id="IPR016181">
    <property type="entry name" value="Acyl_CoA_acyltransferase"/>
</dbReference>
<dbReference type="Proteomes" id="UP001321749">
    <property type="component" value="Unassembled WGS sequence"/>
</dbReference>
<dbReference type="EMBL" id="MU864992">
    <property type="protein sequence ID" value="KAK4461360.1"/>
    <property type="molecule type" value="Genomic_DNA"/>
</dbReference>
<dbReference type="CDD" id="cd04301">
    <property type="entry name" value="NAT_SF"/>
    <property type="match status" value="1"/>
</dbReference>
<gene>
    <name evidence="3" type="ORF">QBC42DRAFT_270266</name>
</gene>
<evidence type="ECO:0000313" key="4">
    <source>
        <dbReference type="Proteomes" id="UP001321749"/>
    </source>
</evidence>
<dbReference type="Gene3D" id="1.10.10.10">
    <property type="entry name" value="Winged helix-like DNA-binding domain superfamily/Winged helix DNA-binding domain"/>
    <property type="match status" value="1"/>
</dbReference>
<dbReference type="Pfam" id="PF00583">
    <property type="entry name" value="Acetyltransf_1"/>
    <property type="match status" value="1"/>
</dbReference>
<dbReference type="InterPro" id="IPR050769">
    <property type="entry name" value="NAT_camello-type"/>
</dbReference>
<dbReference type="PANTHER" id="PTHR13947">
    <property type="entry name" value="GNAT FAMILY N-ACETYLTRANSFERASE"/>
    <property type="match status" value="1"/>
</dbReference>
<organism evidence="3 4">
    <name type="scientific">Cladorrhinum samala</name>
    <dbReference type="NCBI Taxonomy" id="585594"/>
    <lineage>
        <taxon>Eukaryota</taxon>
        <taxon>Fungi</taxon>
        <taxon>Dikarya</taxon>
        <taxon>Ascomycota</taxon>
        <taxon>Pezizomycotina</taxon>
        <taxon>Sordariomycetes</taxon>
        <taxon>Sordariomycetidae</taxon>
        <taxon>Sordariales</taxon>
        <taxon>Podosporaceae</taxon>
        <taxon>Cladorrhinum</taxon>
    </lineage>
</organism>